<dbReference type="GO" id="GO:0004674">
    <property type="term" value="F:protein serine/threonine kinase activity"/>
    <property type="evidence" value="ECO:0007669"/>
    <property type="project" value="UniProtKB-KW"/>
</dbReference>
<dbReference type="PROSITE" id="PS00108">
    <property type="entry name" value="PROTEIN_KINASE_ST"/>
    <property type="match status" value="1"/>
</dbReference>
<evidence type="ECO:0000256" key="2">
    <source>
        <dbReference type="ARBA" id="ARBA00012513"/>
    </source>
</evidence>
<feature type="binding site" evidence="10">
    <location>
        <position position="196"/>
    </location>
    <ligand>
        <name>ATP</name>
        <dbReference type="ChEBI" id="CHEBI:30616"/>
    </ligand>
</feature>
<dbReference type="OMA" id="NSADYRP"/>
<dbReference type="SUPFAM" id="SSF56112">
    <property type="entry name" value="Protein kinase-like (PK-like)"/>
    <property type="match status" value="1"/>
</dbReference>
<dbReference type="VEuPathDB" id="FungiDB:MSYG_0780"/>
<dbReference type="GO" id="GO:0005524">
    <property type="term" value="F:ATP binding"/>
    <property type="evidence" value="ECO:0007669"/>
    <property type="project" value="UniProtKB-UniRule"/>
</dbReference>
<dbReference type="PROSITE" id="PS50032">
    <property type="entry name" value="KA1"/>
    <property type="match status" value="1"/>
</dbReference>
<feature type="compositionally biased region" description="Pro residues" evidence="11">
    <location>
        <begin position="99"/>
        <end position="109"/>
    </location>
</feature>
<evidence type="ECO:0000256" key="3">
    <source>
        <dbReference type="ARBA" id="ARBA00022527"/>
    </source>
</evidence>
<dbReference type="InterPro" id="IPR001772">
    <property type="entry name" value="KA1_dom"/>
</dbReference>
<dbReference type="PROSITE" id="PS00107">
    <property type="entry name" value="PROTEIN_KINASE_ATP"/>
    <property type="match status" value="1"/>
</dbReference>
<dbReference type="InterPro" id="IPR000719">
    <property type="entry name" value="Prot_kinase_dom"/>
</dbReference>
<dbReference type="Gene3D" id="3.30.310.80">
    <property type="entry name" value="Kinase associated domain 1, KA1"/>
    <property type="match status" value="1"/>
</dbReference>
<dbReference type="OrthoDB" id="193931at2759"/>
<dbReference type="InterPro" id="IPR008271">
    <property type="entry name" value="Ser/Thr_kinase_AS"/>
</dbReference>
<dbReference type="SMART" id="SM00220">
    <property type="entry name" value="S_TKc"/>
    <property type="match status" value="1"/>
</dbReference>
<dbReference type="PANTHER" id="PTHR24346:SF82">
    <property type="entry name" value="KP78A-RELATED"/>
    <property type="match status" value="1"/>
</dbReference>
<proteinExistence type="inferred from homology"/>
<dbReference type="InterPro" id="IPR017441">
    <property type="entry name" value="Protein_kinase_ATP_BS"/>
</dbReference>
<evidence type="ECO:0000256" key="11">
    <source>
        <dbReference type="SAM" id="MobiDB-lite"/>
    </source>
</evidence>
<keyword evidence="5 10" id="KW-0547">Nucleotide-binding</keyword>
<organism evidence="14 15">
    <name type="scientific">Malassezia sympodialis (strain ATCC 42132)</name>
    <name type="common">Atopic eczema-associated yeast</name>
    <dbReference type="NCBI Taxonomy" id="1230383"/>
    <lineage>
        <taxon>Eukaryota</taxon>
        <taxon>Fungi</taxon>
        <taxon>Dikarya</taxon>
        <taxon>Basidiomycota</taxon>
        <taxon>Ustilaginomycotina</taxon>
        <taxon>Malasseziomycetes</taxon>
        <taxon>Malasseziales</taxon>
        <taxon>Malasseziaceae</taxon>
        <taxon>Malassezia</taxon>
    </lineage>
</organism>
<feature type="domain" description="Protein kinase" evidence="12">
    <location>
        <begin position="167"/>
        <end position="452"/>
    </location>
</feature>
<name>A0A1M8A1V2_MALS4</name>
<dbReference type="InterPro" id="IPR011009">
    <property type="entry name" value="Kinase-like_dom_sf"/>
</dbReference>
<dbReference type="SUPFAM" id="SSF103243">
    <property type="entry name" value="KA1-like"/>
    <property type="match status" value="1"/>
</dbReference>
<evidence type="ECO:0000256" key="5">
    <source>
        <dbReference type="ARBA" id="ARBA00022741"/>
    </source>
</evidence>
<dbReference type="Pfam" id="PF02149">
    <property type="entry name" value="KA1"/>
    <property type="match status" value="1"/>
</dbReference>
<dbReference type="Proteomes" id="UP000186303">
    <property type="component" value="Chromosome 1"/>
</dbReference>
<evidence type="ECO:0000256" key="10">
    <source>
        <dbReference type="PROSITE-ProRule" id="PRU10141"/>
    </source>
</evidence>
<keyword evidence="6 14" id="KW-0418">Kinase</keyword>
<evidence type="ECO:0000313" key="15">
    <source>
        <dbReference type="Proteomes" id="UP000186303"/>
    </source>
</evidence>
<comment type="similarity">
    <text evidence="1">Belongs to the protein kinase superfamily. CAMK Ser/Thr protein kinase family. NIM1 subfamily.</text>
</comment>
<evidence type="ECO:0000313" key="14">
    <source>
        <dbReference type="EMBL" id="SHO76442.1"/>
    </source>
</evidence>
<comment type="catalytic activity">
    <reaction evidence="8">
        <text>L-threonyl-[protein] + ATP = O-phospho-L-threonyl-[protein] + ADP + H(+)</text>
        <dbReference type="Rhea" id="RHEA:46608"/>
        <dbReference type="Rhea" id="RHEA-COMP:11060"/>
        <dbReference type="Rhea" id="RHEA-COMP:11605"/>
        <dbReference type="ChEBI" id="CHEBI:15378"/>
        <dbReference type="ChEBI" id="CHEBI:30013"/>
        <dbReference type="ChEBI" id="CHEBI:30616"/>
        <dbReference type="ChEBI" id="CHEBI:61977"/>
        <dbReference type="ChEBI" id="CHEBI:456216"/>
        <dbReference type="EC" id="2.7.11.1"/>
    </reaction>
</comment>
<feature type="compositionally biased region" description="Low complexity" evidence="11">
    <location>
        <begin position="11"/>
        <end position="22"/>
    </location>
</feature>
<keyword evidence="15" id="KW-1185">Reference proteome</keyword>
<dbReference type="EMBL" id="LT671821">
    <property type="protein sequence ID" value="SHO76442.1"/>
    <property type="molecule type" value="Genomic_DNA"/>
</dbReference>
<feature type="region of interest" description="Disordered" evidence="11">
    <location>
        <begin position="933"/>
        <end position="961"/>
    </location>
</feature>
<feature type="compositionally biased region" description="Polar residues" evidence="11">
    <location>
        <begin position="933"/>
        <end position="954"/>
    </location>
</feature>
<dbReference type="GO" id="GO:0005737">
    <property type="term" value="C:cytoplasm"/>
    <property type="evidence" value="ECO:0007669"/>
    <property type="project" value="TreeGrafter"/>
</dbReference>
<feature type="region of interest" description="Disordered" evidence="11">
    <location>
        <begin position="1"/>
        <end position="136"/>
    </location>
</feature>
<evidence type="ECO:0000256" key="7">
    <source>
        <dbReference type="ARBA" id="ARBA00022840"/>
    </source>
</evidence>
<feature type="compositionally biased region" description="Polar residues" evidence="11">
    <location>
        <begin position="825"/>
        <end position="835"/>
    </location>
</feature>
<dbReference type="PANTHER" id="PTHR24346">
    <property type="entry name" value="MAP/MICROTUBULE AFFINITY-REGULATING KINASE"/>
    <property type="match status" value="1"/>
</dbReference>
<feature type="compositionally biased region" description="Polar residues" evidence="11">
    <location>
        <begin position="34"/>
        <end position="44"/>
    </location>
</feature>
<keyword evidence="4" id="KW-0808">Transferase</keyword>
<protein>
    <recommendedName>
        <fullName evidence="2">non-specific serine/threonine protein kinase</fullName>
        <ecNumber evidence="2">2.7.11.1</ecNumber>
    </recommendedName>
</protein>
<dbReference type="GO" id="GO:0106310">
    <property type="term" value="F:protein serine kinase activity"/>
    <property type="evidence" value="ECO:0007669"/>
    <property type="project" value="RHEA"/>
</dbReference>
<dbReference type="AlphaFoldDB" id="A0A1M8A1V2"/>
<feature type="region of interest" description="Disordered" evidence="11">
    <location>
        <begin position="987"/>
        <end position="1007"/>
    </location>
</feature>
<evidence type="ECO:0000256" key="1">
    <source>
        <dbReference type="ARBA" id="ARBA00010791"/>
    </source>
</evidence>
<dbReference type="InterPro" id="IPR028375">
    <property type="entry name" value="KA1/Ssp2_C"/>
</dbReference>
<dbReference type="Gene3D" id="1.10.510.10">
    <property type="entry name" value="Transferase(Phosphotransferase) domain 1"/>
    <property type="match status" value="1"/>
</dbReference>
<evidence type="ECO:0000259" key="12">
    <source>
        <dbReference type="PROSITE" id="PS50011"/>
    </source>
</evidence>
<dbReference type="EC" id="2.7.11.1" evidence="2"/>
<gene>
    <name evidence="14" type="ORF">MSYG_0780</name>
</gene>
<evidence type="ECO:0000256" key="4">
    <source>
        <dbReference type="ARBA" id="ARBA00022679"/>
    </source>
</evidence>
<comment type="catalytic activity">
    <reaction evidence="9">
        <text>L-seryl-[protein] + ATP = O-phospho-L-seryl-[protein] + ADP + H(+)</text>
        <dbReference type="Rhea" id="RHEA:17989"/>
        <dbReference type="Rhea" id="RHEA-COMP:9863"/>
        <dbReference type="Rhea" id="RHEA-COMP:11604"/>
        <dbReference type="ChEBI" id="CHEBI:15378"/>
        <dbReference type="ChEBI" id="CHEBI:29999"/>
        <dbReference type="ChEBI" id="CHEBI:30616"/>
        <dbReference type="ChEBI" id="CHEBI:83421"/>
        <dbReference type="ChEBI" id="CHEBI:456216"/>
        <dbReference type="EC" id="2.7.11.1"/>
    </reaction>
</comment>
<dbReference type="FunFam" id="1.10.510.10:FF:000792">
    <property type="entry name" value="Non-specific serine/threonine protein kinase"/>
    <property type="match status" value="1"/>
</dbReference>
<evidence type="ECO:0000256" key="6">
    <source>
        <dbReference type="ARBA" id="ARBA00022777"/>
    </source>
</evidence>
<feature type="compositionally biased region" description="Polar residues" evidence="11">
    <location>
        <begin position="743"/>
        <end position="764"/>
    </location>
</feature>
<feature type="region of interest" description="Disordered" evidence="11">
    <location>
        <begin position="796"/>
        <end position="857"/>
    </location>
</feature>
<evidence type="ECO:0000259" key="13">
    <source>
        <dbReference type="PROSITE" id="PS50032"/>
    </source>
</evidence>
<dbReference type="Pfam" id="PF00069">
    <property type="entry name" value="Pkinase"/>
    <property type="match status" value="1"/>
</dbReference>
<evidence type="ECO:0000256" key="8">
    <source>
        <dbReference type="ARBA" id="ARBA00047899"/>
    </source>
</evidence>
<evidence type="ECO:0000256" key="9">
    <source>
        <dbReference type="ARBA" id="ARBA00048679"/>
    </source>
</evidence>
<sequence length="1060" mass="115581">MAHHPSPGQGDSCLSDSLVVDDGYGYVPPPPLTIPSNSVQSTPTGKVDLGYLASTGQSSTSSHRRPSSPLRPVKPDQTTTSDMSNTGLVDPEALGALSPVPPTSTPSAPPAVSATVSRSNTHPRHRLPQPSPSTLQDAFVPVTKPPPTETVSNSLHEEQLRWTLGDYMVGRTIGAGSMGKVKYGICKSDQRKVAVKIIPRHTSVTGVLQHGRGKPKHPSHAATEAEMNAALSRAASRDASKEVRIVREGSLQMLLMHPYICRMREMIVHTNHYYMIFEHINGGQMLDYIISHGRLRERSARSFARQIGSALQYCHANNIVHRDLKIENILISKSGNIKIIDFGLSNLFSPQGHLNTFCGSLYFAAPELLNARVYTGPEVDVWSFGVVLFVLVCGKVPFDDPSMPVLHQRIKSGIVEYPAWLSSECKHLLSIMLVTNPHQRASMQEVMSHPWMMKGYDQPEPTYLPERVPLRAGHLDRNVIERMTGFEFGPPDHIEQQLEVILRSDAYLNAVAHHDRLGDPALDEAPASATASRHRMSLPLGLPFYRRKKDSDDLVDSNGPPGIKGPVHPAYGFHPLISVYFLVREKMEREAIGMENLHSSDLLDRPNTAQPSHSLSAQINNVLVPPEDAAITVTEVATLEAHSLPTSPAPLDIPNPTLRLPEKSLVSSRATDVNVSPVLHSPVHAQSFAPPESDSLPTPVFESRQKSQPHGLMKGPPRPRAKVEELENKLLTSSIQEAKIRRSSTLSRPNALQRSVSMHHTQQNDLQPRAFSSGAARPLPSLSTIQSECAVSCKSSQSISPETETRSMPPATPEQGLSHRLGSMSVKTPVQSTLPTGDLGNMQEPGRDTPTSMASLSSPVADLPVSPPMGDEATSKPVFLKGLFSVQTTSRRPRAVIRCDLVRVLELYGIQHKEIHGGFECIFRGQLCDMELPSSSSSPTGQAVHETTLTSHTPQGDKDVSSLIPQDVNELVATGVGDVDIFRSTGAPDPVSLAPPPEVNAPTKRESATMSSTDVEVCFEVFVVKVPLLLGINGLQFHRVSGNPWQYQTLAKRILNELHL</sequence>
<feature type="domain" description="KA1" evidence="13">
    <location>
        <begin position="1010"/>
        <end position="1060"/>
    </location>
</feature>
<dbReference type="GO" id="GO:0035556">
    <property type="term" value="P:intracellular signal transduction"/>
    <property type="evidence" value="ECO:0007669"/>
    <property type="project" value="TreeGrafter"/>
</dbReference>
<dbReference type="GO" id="GO:0000226">
    <property type="term" value="P:microtubule cytoskeleton organization"/>
    <property type="evidence" value="ECO:0007669"/>
    <property type="project" value="TreeGrafter"/>
</dbReference>
<feature type="region of interest" description="Disordered" evidence="11">
    <location>
        <begin position="684"/>
        <end position="721"/>
    </location>
</feature>
<reference evidence="15" key="1">
    <citation type="journal article" date="2017" name="Nucleic Acids Res.">
        <title>Proteogenomics produces comprehensive and highly accurate protein-coding gene annotation in a complete genome assembly of Malassezia sympodialis.</title>
        <authorList>
            <person name="Zhu Y."/>
            <person name="Engstroem P.G."/>
            <person name="Tellgren-Roth C."/>
            <person name="Baudo C.D."/>
            <person name="Kennell J.C."/>
            <person name="Sun S."/>
            <person name="Billmyre R.B."/>
            <person name="Schroeder M.S."/>
            <person name="Andersson A."/>
            <person name="Holm T."/>
            <person name="Sigurgeirsson B."/>
            <person name="Wu G."/>
            <person name="Sankaranarayanan S.R."/>
            <person name="Siddharthan R."/>
            <person name="Sanyal K."/>
            <person name="Lundeberg J."/>
            <person name="Nystedt B."/>
            <person name="Boekhout T."/>
            <person name="Dawson T.L. Jr."/>
            <person name="Heitman J."/>
            <person name="Scheynius A."/>
            <person name="Lehtioe J."/>
        </authorList>
    </citation>
    <scope>NUCLEOTIDE SEQUENCE [LARGE SCALE GENOMIC DNA]</scope>
    <source>
        <strain evidence="15">ATCC 42132</strain>
    </source>
</reference>
<feature type="compositionally biased region" description="Polar residues" evidence="11">
    <location>
        <begin position="76"/>
        <end position="87"/>
    </location>
</feature>
<keyword evidence="7 10" id="KW-0067">ATP-binding</keyword>
<accession>A0A1M8A1V2</accession>
<dbReference type="PROSITE" id="PS50011">
    <property type="entry name" value="PROTEIN_KINASE_DOM"/>
    <property type="match status" value="1"/>
</dbReference>
<dbReference type="STRING" id="1230383.A0A1M8A1V2"/>
<keyword evidence="3 14" id="KW-0723">Serine/threonine-protein kinase</keyword>
<feature type="region of interest" description="Disordered" evidence="11">
    <location>
        <begin position="734"/>
        <end position="764"/>
    </location>
</feature>